<name>A0A2K9Z4T9_RHILE</name>
<reference evidence="1 2" key="1">
    <citation type="submission" date="2017-11" db="EMBL/GenBank/DDBJ databases">
        <title>Complete genome of Rhizobium leguminosarum Norway, an ineffective micro-symbiont.</title>
        <authorList>
            <person name="Hoffrichter A."/>
            <person name="Liang J."/>
            <person name="Brachmann A."/>
            <person name="Marin M."/>
        </authorList>
    </citation>
    <scope>NUCLEOTIDE SEQUENCE [LARGE SCALE GENOMIC DNA]</scope>
    <source>
        <strain evidence="1 2">Norway</strain>
    </source>
</reference>
<evidence type="ECO:0000313" key="1">
    <source>
        <dbReference type="EMBL" id="AUW43236.1"/>
    </source>
</evidence>
<sequence length="164" mass="18313">MSRPGSYTCRRTPWSATIRSGLGRCGATRHGRRSLTIQRSKAWQAISPAPTAWMKFWRSRSCISSSAWPRTARQGAILMLWSIGFALRKALSARQVRVEQLSERHDASGRARADHGTCDVADLDSLSGWLENNHTDLNDGLRLVAGDRRVGRGYHCRHSQKSPA</sequence>
<dbReference type="Proteomes" id="UP000238523">
    <property type="component" value="Chromosome"/>
</dbReference>
<evidence type="ECO:0000313" key="2">
    <source>
        <dbReference type="Proteomes" id="UP000238523"/>
    </source>
</evidence>
<dbReference type="AlphaFoldDB" id="A0A2K9Z4T9"/>
<dbReference type="EMBL" id="CP025012">
    <property type="protein sequence ID" value="AUW43236.1"/>
    <property type="molecule type" value="Genomic_DNA"/>
</dbReference>
<accession>A0A2K9Z4T9</accession>
<organism evidence="1 2">
    <name type="scientific">Rhizobium leguminosarum</name>
    <dbReference type="NCBI Taxonomy" id="384"/>
    <lineage>
        <taxon>Bacteria</taxon>
        <taxon>Pseudomonadati</taxon>
        <taxon>Pseudomonadota</taxon>
        <taxon>Alphaproteobacteria</taxon>
        <taxon>Hyphomicrobiales</taxon>
        <taxon>Rhizobiaceae</taxon>
        <taxon>Rhizobium/Agrobacterium group</taxon>
        <taxon>Rhizobium</taxon>
    </lineage>
</organism>
<gene>
    <name evidence="1" type="ORF">CUJ84_Chr002888</name>
</gene>
<protein>
    <submittedName>
        <fullName evidence="1">Uncharacterized protein</fullName>
    </submittedName>
</protein>
<proteinExistence type="predicted"/>